<name>A0A8H6W7M4_9AGAR</name>
<protein>
    <submittedName>
        <fullName evidence="1">Uncharacterized protein</fullName>
    </submittedName>
</protein>
<keyword evidence="2" id="KW-1185">Reference proteome</keyword>
<dbReference type="EMBL" id="JACAZF010000006">
    <property type="protein sequence ID" value="KAF7302244.1"/>
    <property type="molecule type" value="Genomic_DNA"/>
</dbReference>
<accession>A0A8H6W7M4</accession>
<proteinExistence type="predicted"/>
<comment type="caution">
    <text evidence="1">The sequence shown here is derived from an EMBL/GenBank/DDBJ whole genome shotgun (WGS) entry which is preliminary data.</text>
</comment>
<dbReference type="RefSeq" id="XP_037220244.1">
    <property type="nucleotide sequence ID" value="XM_037364600.1"/>
</dbReference>
<dbReference type="GeneID" id="59347116"/>
<organism evidence="1 2">
    <name type="scientific">Mycena indigotica</name>
    <dbReference type="NCBI Taxonomy" id="2126181"/>
    <lineage>
        <taxon>Eukaryota</taxon>
        <taxon>Fungi</taxon>
        <taxon>Dikarya</taxon>
        <taxon>Basidiomycota</taxon>
        <taxon>Agaricomycotina</taxon>
        <taxon>Agaricomycetes</taxon>
        <taxon>Agaricomycetidae</taxon>
        <taxon>Agaricales</taxon>
        <taxon>Marasmiineae</taxon>
        <taxon>Mycenaceae</taxon>
        <taxon>Mycena</taxon>
    </lineage>
</organism>
<reference evidence="1" key="1">
    <citation type="submission" date="2020-05" db="EMBL/GenBank/DDBJ databases">
        <title>Mycena genomes resolve the evolution of fungal bioluminescence.</title>
        <authorList>
            <person name="Tsai I.J."/>
        </authorList>
    </citation>
    <scope>NUCLEOTIDE SEQUENCE</scope>
    <source>
        <strain evidence="1">171206Taipei</strain>
    </source>
</reference>
<dbReference type="Proteomes" id="UP000636479">
    <property type="component" value="Unassembled WGS sequence"/>
</dbReference>
<gene>
    <name evidence="1" type="ORF">MIND_00791400</name>
</gene>
<sequence length="301" mass="33465">MTSSLADKILCKDKHMQVAEVLGIADAVATCFQNTTYYPSAQQAATRALILLDYAQTRFIHRSDGDPTFEDGDNGYRVVFFRHLDWVHQYGTLDNPLACLSPLTTYLQLILRSTPMEQWTAPSPLSPLGLACHWARESPKLSSRTLDVVLLVTIGRYVGRVVVDSKQRTVRKAQDAARARARSVSYTLFWAAVQIARQHLLPETTTTEQQSPAADTILHTAKLLWAAGEEYGRLLSQPDLDEAYVGDIMRIWTTAIVAKAAPLVPPNLLKAIPGLSEDLHDLGDDDSSWTSSRVTARVRLY</sequence>
<evidence type="ECO:0000313" key="1">
    <source>
        <dbReference type="EMBL" id="KAF7302244.1"/>
    </source>
</evidence>
<dbReference type="AlphaFoldDB" id="A0A8H6W7M4"/>
<evidence type="ECO:0000313" key="2">
    <source>
        <dbReference type="Proteomes" id="UP000636479"/>
    </source>
</evidence>
<dbReference type="OrthoDB" id="3055327at2759"/>